<dbReference type="Pfam" id="PF04242">
    <property type="entry name" value="DUF424"/>
    <property type="match status" value="1"/>
</dbReference>
<name>A0A346RNN1_9ABAC</name>
<proteinExistence type="predicted"/>
<accession>A0A346RNN1</accession>
<dbReference type="KEGG" id="vg:65102131"/>
<dbReference type="EMBL" id="MH394321">
    <property type="protein sequence ID" value="AXS67678.1"/>
    <property type="molecule type" value="Genomic_DNA"/>
</dbReference>
<dbReference type="Proteomes" id="UP000500845">
    <property type="component" value="Segment"/>
</dbReference>
<dbReference type="InterPro" id="IPR007355">
    <property type="entry name" value="DUF424"/>
</dbReference>
<dbReference type="RefSeq" id="YP_010086886.1">
    <property type="nucleotide sequence ID" value="NC_055500.1"/>
</dbReference>
<evidence type="ECO:0000313" key="1">
    <source>
        <dbReference type="EMBL" id="AXS67678.1"/>
    </source>
</evidence>
<sequence>MEPFTTDELLTKQQLLSKLPFKFSQYIDILNLTKGVISKNILPCFINELNKIPRIDLDPDTRFIKNAFDYNYYIKENDISKIYVVDAETKVCISQITVAMVDENCIKLFVDLV</sequence>
<reference evidence="1 2" key="1">
    <citation type="journal article" date="2018" name="J. Invertebr. Pathol.">
        <title>Morphological, genetic and biological characterisation of a novel alphabaculovirus isolated from Cryptophlebia peltastica (Lepidoptera: Tortricidae).</title>
        <authorList>
            <person name="Marsberg T."/>
            <person name="Jukes M.D."/>
            <person name="Krejmer-Rabalska M."/>
            <person name="Rabalski L."/>
            <person name="Knox C.M."/>
            <person name="Moore S.D."/>
            <person name="Hill M.P."/>
            <person name="Szewczyk B."/>
        </authorList>
    </citation>
    <scope>NUCLEOTIDE SEQUENCE [LARGE SCALE GENOMIC DNA]</scope>
    <source>
        <strain evidence="1">SA</strain>
    </source>
</reference>
<dbReference type="GeneID" id="65102131"/>
<keyword evidence="2" id="KW-1185">Reference proteome</keyword>
<evidence type="ECO:0000313" key="2">
    <source>
        <dbReference type="Proteomes" id="UP000500845"/>
    </source>
</evidence>
<organism evidence="1 2">
    <name type="scientific">Cryptophlebia peltastica nucleopolyhedrovirus</name>
    <dbReference type="NCBI Taxonomy" id="2304025"/>
    <lineage>
        <taxon>Viruses</taxon>
        <taxon>Viruses incertae sedis</taxon>
        <taxon>Naldaviricetes</taxon>
        <taxon>Lefavirales</taxon>
        <taxon>Baculoviridae</taxon>
        <taxon>Alphabaculovirus</taxon>
        <taxon>Alphabaculovirus crypeltasticae</taxon>
    </lineage>
</organism>
<protein>
    <submittedName>
        <fullName evidence="1">Ac26-like protein</fullName>
    </submittedName>
</protein>